<dbReference type="Pfam" id="PF02195">
    <property type="entry name" value="ParB_N"/>
    <property type="match status" value="1"/>
</dbReference>
<gene>
    <name evidence="3" type="ORF">C7B64_19635</name>
</gene>
<dbReference type="SUPFAM" id="SSF110849">
    <property type="entry name" value="ParB/Sulfiredoxin"/>
    <property type="match status" value="1"/>
</dbReference>
<accession>A0A2T1BYU0</accession>
<reference evidence="3 4" key="2">
    <citation type="submission" date="2018-03" db="EMBL/GenBank/DDBJ databases">
        <title>The ancient ancestry and fast evolution of plastids.</title>
        <authorList>
            <person name="Moore K.R."/>
            <person name="Magnabosco C."/>
            <person name="Momper L."/>
            <person name="Gold D.A."/>
            <person name="Bosak T."/>
            <person name="Fournier G.P."/>
        </authorList>
    </citation>
    <scope>NUCLEOTIDE SEQUENCE [LARGE SCALE GENOMIC DNA]</scope>
    <source>
        <strain evidence="3 4">CCAP 1448/3</strain>
    </source>
</reference>
<sequence>MAPKNRLDVDSFFSEVDQTQEVYNLRSQIEQLEKQLATEQAASVQSQVEASKVVLNTQVEALRDALANSQGGTVAYPVTEIHPNPDQPRKTFPEEVAAMVLSLEREGQLNPIILFPDGTIFDGECRWRAAIRLNWETLDCVFTSQPDNPQQLRRQAYLTSLHRRNLNALDKAEALVALICDEMPDLLPEEVPRIVNRVLTRWKRKQQSLAEKLHLQSLAEQEAAIEQLAIEPTETELFLILLGLQEHPVSLNRNVFPALNLSIDLKIAVREQKLGCSQALILNRLSASELGITDKQAFKLREKGIKEVTGSHLSIAQTQQWVNQERAKYVKPTGLKDRQVKRLLSTVRQLNLADTEPEQLRELQETLKGVLAQIEQQMGS</sequence>
<feature type="coiled-coil region" evidence="1">
    <location>
        <begin position="15"/>
        <end position="49"/>
    </location>
</feature>
<evidence type="ECO:0000313" key="4">
    <source>
        <dbReference type="Proteomes" id="UP000238762"/>
    </source>
</evidence>
<dbReference type="PANTHER" id="PTHR33375">
    <property type="entry name" value="CHROMOSOME-PARTITIONING PROTEIN PARB-RELATED"/>
    <property type="match status" value="1"/>
</dbReference>
<dbReference type="EMBL" id="PVWJ01000125">
    <property type="protein sequence ID" value="PSB01181.1"/>
    <property type="molecule type" value="Genomic_DNA"/>
</dbReference>
<dbReference type="OrthoDB" id="525900at2"/>
<dbReference type="InterPro" id="IPR036086">
    <property type="entry name" value="ParB/Sulfiredoxin_sf"/>
</dbReference>
<organism evidence="3 4">
    <name type="scientific">Merismopedia glauca CCAP 1448/3</name>
    <dbReference type="NCBI Taxonomy" id="1296344"/>
    <lineage>
        <taxon>Bacteria</taxon>
        <taxon>Bacillati</taxon>
        <taxon>Cyanobacteriota</taxon>
        <taxon>Cyanophyceae</taxon>
        <taxon>Synechococcales</taxon>
        <taxon>Merismopediaceae</taxon>
        <taxon>Merismopedia</taxon>
    </lineage>
</organism>
<dbReference type="PANTHER" id="PTHR33375:SF1">
    <property type="entry name" value="CHROMOSOME-PARTITIONING PROTEIN PARB-RELATED"/>
    <property type="match status" value="1"/>
</dbReference>
<proteinExistence type="predicted"/>
<evidence type="ECO:0000313" key="3">
    <source>
        <dbReference type="EMBL" id="PSB01181.1"/>
    </source>
</evidence>
<keyword evidence="1" id="KW-0175">Coiled coil</keyword>
<dbReference type="SMART" id="SM00470">
    <property type="entry name" value="ParB"/>
    <property type="match status" value="1"/>
</dbReference>
<dbReference type="Gene3D" id="3.90.1530.10">
    <property type="entry name" value="Conserved hypothetical protein from pyrococcus furiosus pfu- 392566-001, ParB domain"/>
    <property type="match status" value="1"/>
</dbReference>
<dbReference type="InterPro" id="IPR050336">
    <property type="entry name" value="Chromosome_partition/occlusion"/>
</dbReference>
<comment type="caution">
    <text evidence="3">The sequence shown here is derived from an EMBL/GenBank/DDBJ whole genome shotgun (WGS) entry which is preliminary data.</text>
</comment>
<name>A0A2T1BYU0_9CYAN</name>
<protein>
    <submittedName>
        <fullName evidence="3">Transcriptional regulator</fullName>
    </submittedName>
</protein>
<keyword evidence="4" id="KW-1185">Reference proteome</keyword>
<reference evidence="3 4" key="1">
    <citation type="submission" date="2018-02" db="EMBL/GenBank/DDBJ databases">
        <authorList>
            <person name="Cohen D.B."/>
            <person name="Kent A.D."/>
        </authorList>
    </citation>
    <scope>NUCLEOTIDE SEQUENCE [LARGE SCALE GENOMIC DNA]</scope>
    <source>
        <strain evidence="3 4">CCAP 1448/3</strain>
    </source>
</reference>
<dbReference type="InterPro" id="IPR003115">
    <property type="entry name" value="ParB_N"/>
</dbReference>
<evidence type="ECO:0000256" key="1">
    <source>
        <dbReference type="SAM" id="Coils"/>
    </source>
</evidence>
<feature type="domain" description="ParB-like N-terminal" evidence="2">
    <location>
        <begin position="74"/>
        <end position="161"/>
    </location>
</feature>
<evidence type="ECO:0000259" key="2">
    <source>
        <dbReference type="SMART" id="SM00470"/>
    </source>
</evidence>
<dbReference type="GO" id="GO:0005694">
    <property type="term" value="C:chromosome"/>
    <property type="evidence" value="ECO:0007669"/>
    <property type="project" value="TreeGrafter"/>
</dbReference>
<dbReference type="GO" id="GO:0007059">
    <property type="term" value="P:chromosome segregation"/>
    <property type="evidence" value="ECO:0007669"/>
    <property type="project" value="TreeGrafter"/>
</dbReference>
<dbReference type="Proteomes" id="UP000238762">
    <property type="component" value="Unassembled WGS sequence"/>
</dbReference>
<dbReference type="RefSeq" id="WP_106290536.1">
    <property type="nucleotide sequence ID" value="NZ_CAWNTC010000158.1"/>
</dbReference>
<dbReference type="AlphaFoldDB" id="A0A2T1BYU0"/>